<dbReference type="Pfam" id="PF03662">
    <property type="entry name" value="Glyco_hydro_79n"/>
    <property type="match status" value="1"/>
</dbReference>
<reference evidence="2" key="1">
    <citation type="journal article" date="2019" name="Sci. Rep.">
        <title>Draft genome of Tanacetum cinerariifolium, the natural source of mosquito coil.</title>
        <authorList>
            <person name="Yamashiro T."/>
            <person name="Shiraishi A."/>
            <person name="Satake H."/>
            <person name="Nakayama K."/>
        </authorList>
    </citation>
    <scope>NUCLEOTIDE SEQUENCE</scope>
</reference>
<dbReference type="GO" id="GO:0016798">
    <property type="term" value="F:hydrolase activity, acting on glycosyl bonds"/>
    <property type="evidence" value="ECO:0007669"/>
    <property type="project" value="InterPro"/>
</dbReference>
<comment type="caution">
    <text evidence="2">The sequence shown here is derived from an EMBL/GenBank/DDBJ whole genome shotgun (WGS) entry which is preliminary data.</text>
</comment>
<proteinExistence type="inferred from homology"/>
<dbReference type="EMBL" id="BKCJ010000539">
    <property type="protein sequence ID" value="GEU34106.1"/>
    <property type="molecule type" value="Genomic_DNA"/>
</dbReference>
<dbReference type="SUPFAM" id="SSF51445">
    <property type="entry name" value="(Trans)glycosidases"/>
    <property type="match status" value="1"/>
</dbReference>
<protein>
    <submittedName>
        <fullName evidence="2">Heparanase-like protein 3</fullName>
    </submittedName>
</protein>
<comment type="similarity">
    <text evidence="1">Belongs to the glycosyl hydrolase 79 family.</text>
</comment>
<dbReference type="PANTHER" id="PTHR48462">
    <property type="entry name" value="PROTEIN, PUTATIVE-RELATED"/>
    <property type="match status" value="1"/>
</dbReference>
<accession>A0A6L2JB24</accession>
<dbReference type="PANTHER" id="PTHR48462:SF1">
    <property type="entry name" value="PROTEIN, PUTATIVE-RELATED"/>
    <property type="match status" value="1"/>
</dbReference>
<gene>
    <name evidence="2" type="ORF">Tci_006084</name>
</gene>
<dbReference type="InterPro" id="IPR005199">
    <property type="entry name" value="Glyco_hydro_79"/>
</dbReference>
<sequence length="596" mass="67481">MTKSSSTYLNSLLEETNTFDNSLPESEIFCFDLEEISSGSTTTRFDISLPDYEAFYDDHVKEISSGSTTTHFDSFLYESFIFDLSINQFPSADRSDFYEFADELSHIISPPEYDCFCFKNKPNSGDFTMDVVEDIFPTREPRVYNSLPTHPTLQLNLDFILSSESLFAYVVWIFLPFLSYSFDPQYLLSFGNEDTIFDPGICSYHISSFMPDVFNRKIEILSFFLFKTHSQLQFDFSRFHLVGTRPSKGKVISSELAFDSALNAFNVKMEIDLLSNLSEIAAPKLMKKQAYIYFTSVTQMVESTFSLSARQMALWKSQIEDHTSDWLRVVPIFGLGQTMNGRTYRCVLCYRLGVPLFSVSKPCSACSRVFMRDIYGDHAVSCAGIVGIKHRHNVVRDTLVDICYRSGISSSKEVDIGLCEERDKSLRPSNVLLYSWDVGRDVCVDLTGSSPLTHTGMVDFVPGCAPLDPSYLDGEADTFKQFQNILKTSITSASAWVGEAGGAYNSGHNLVTNAFVFSFWYLDQLGMSSVYNTKTYCRQTLIGETMVCSTLQRLRRIQTTTGSALLWHRLMGRKVLSANFTGPRKYEPMHIALKNL</sequence>
<evidence type="ECO:0000313" key="2">
    <source>
        <dbReference type="EMBL" id="GEU34106.1"/>
    </source>
</evidence>
<dbReference type="Gene3D" id="3.20.20.80">
    <property type="entry name" value="Glycosidases"/>
    <property type="match status" value="1"/>
</dbReference>
<name>A0A6L2JB24_TANCI</name>
<dbReference type="GO" id="GO:0016020">
    <property type="term" value="C:membrane"/>
    <property type="evidence" value="ECO:0007669"/>
    <property type="project" value="InterPro"/>
</dbReference>
<dbReference type="AlphaFoldDB" id="A0A6L2JB24"/>
<dbReference type="InterPro" id="IPR017853">
    <property type="entry name" value="GH"/>
</dbReference>
<organism evidence="2">
    <name type="scientific">Tanacetum cinerariifolium</name>
    <name type="common">Dalmatian daisy</name>
    <name type="synonym">Chrysanthemum cinerariifolium</name>
    <dbReference type="NCBI Taxonomy" id="118510"/>
    <lineage>
        <taxon>Eukaryota</taxon>
        <taxon>Viridiplantae</taxon>
        <taxon>Streptophyta</taxon>
        <taxon>Embryophyta</taxon>
        <taxon>Tracheophyta</taxon>
        <taxon>Spermatophyta</taxon>
        <taxon>Magnoliopsida</taxon>
        <taxon>eudicotyledons</taxon>
        <taxon>Gunneridae</taxon>
        <taxon>Pentapetalae</taxon>
        <taxon>asterids</taxon>
        <taxon>campanulids</taxon>
        <taxon>Asterales</taxon>
        <taxon>Asteraceae</taxon>
        <taxon>Asteroideae</taxon>
        <taxon>Anthemideae</taxon>
        <taxon>Anthemidinae</taxon>
        <taxon>Tanacetum</taxon>
    </lineage>
</organism>
<evidence type="ECO:0000256" key="1">
    <source>
        <dbReference type="ARBA" id="ARBA00009800"/>
    </source>
</evidence>